<proteinExistence type="predicted"/>
<name>A0A1M6JS20_REIAG</name>
<dbReference type="AlphaFoldDB" id="A0A1M6JS20"/>
<protein>
    <submittedName>
        <fullName evidence="1">Uncharacterized protein</fullName>
    </submittedName>
</protein>
<accession>A0A1M6JS20</accession>
<dbReference type="EMBL" id="FRAA01000001">
    <property type="protein sequence ID" value="SHJ49469.1"/>
    <property type="molecule type" value="Genomic_DNA"/>
</dbReference>
<keyword evidence="2" id="KW-1185">Reference proteome</keyword>
<dbReference type="Proteomes" id="UP000184474">
    <property type="component" value="Unassembled WGS sequence"/>
</dbReference>
<organism evidence="1 2">
    <name type="scientific">Reichenbachiella agariperforans</name>
    <dbReference type="NCBI Taxonomy" id="156994"/>
    <lineage>
        <taxon>Bacteria</taxon>
        <taxon>Pseudomonadati</taxon>
        <taxon>Bacteroidota</taxon>
        <taxon>Cytophagia</taxon>
        <taxon>Cytophagales</taxon>
        <taxon>Reichenbachiellaceae</taxon>
        <taxon>Reichenbachiella</taxon>
    </lineage>
</organism>
<sequence>MIRLMRDLPDNVLGVLAAEKNYGRRLRKDFDSCSGRKTKIAPQNQDVVPPEE</sequence>
<dbReference type="STRING" id="156994.SAMN04488028_101299"/>
<evidence type="ECO:0000313" key="2">
    <source>
        <dbReference type="Proteomes" id="UP000184474"/>
    </source>
</evidence>
<gene>
    <name evidence="1" type="ORF">SAMN04488028_101299</name>
</gene>
<reference evidence="2" key="1">
    <citation type="submission" date="2016-11" db="EMBL/GenBank/DDBJ databases">
        <authorList>
            <person name="Varghese N."/>
            <person name="Submissions S."/>
        </authorList>
    </citation>
    <scope>NUCLEOTIDE SEQUENCE [LARGE SCALE GENOMIC DNA]</scope>
    <source>
        <strain evidence="2">DSM 26134</strain>
    </source>
</reference>
<evidence type="ECO:0000313" key="1">
    <source>
        <dbReference type="EMBL" id="SHJ49469.1"/>
    </source>
</evidence>